<evidence type="ECO:0000313" key="4">
    <source>
        <dbReference type="Proteomes" id="UP000314986"/>
    </source>
</evidence>
<reference evidence="4" key="3">
    <citation type="journal article" date="2014" name="Nature">
        <title>Elephant shark genome provides unique insights into gnathostome evolution.</title>
        <authorList>
            <consortium name="International Elephant Shark Genome Sequencing Consortium"/>
            <person name="Venkatesh B."/>
            <person name="Lee A.P."/>
            <person name="Ravi V."/>
            <person name="Maurya A.K."/>
            <person name="Lian M.M."/>
            <person name="Swann J.B."/>
            <person name="Ohta Y."/>
            <person name="Flajnik M.F."/>
            <person name="Sutoh Y."/>
            <person name="Kasahara M."/>
            <person name="Hoon S."/>
            <person name="Gangu V."/>
            <person name="Roy S.W."/>
            <person name="Irimia M."/>
            <person name="Korzh V."/>
            <person name="Kondrychyn I."/>
            <person name="Lim Z.W."/>
            <person name="Tay B.H."/>
            <person name="Tohari S."/>
            <person name="Kong K.W."/>
            <person name="Ho S."/>
            <person name="Lorente-Galdos B."/>
            <person name="Quilez J."/>
            <person name="Marques-Bonet T."/>
            <person name="Raney B.J."/>
            <person name="Ingham P.W."/>
            <person name="Tay A."/>
            <person name="Hillier L.W."/>
            <person name="Minx P."/>
            <person name="Boehm T."/>
            <person name="Wilson R.K."/>
            <person name="Brenner S."/>
            <person name="Warren W.C."/>
        </authorList>
    </citation>
    <scope>NUCLEOTIDE SEQUENCE [LARGE SCALE GENOMIC DNA]</scope>
</reference>
<dbReference type="Proteomes" id="UP000314986">
    <property type="component" value="Unassembled WGS sequence"/>
</dbReference>
<proteinExistence type="predicted"/>
<dbReference type="OMA" id="PYPGINA"/>
<dbReference type="GO" id="GO:0003713">
    <property type="term" value="F:transcription coactivator activity"/>
    <property type="evidence" value="ECO:0007669"/>
    <property type="project" value="InterPro"/>
</dbReference>
<dbReference type="PANTHER" id="PTHR31606:SF4">
    <property type="entry name" value="WW DOMAIN-BINDING PROTEIN 2"/>
    <property type="match status" value="1"/>
</dbReference>
<reference evidence="4" key="2">
    <citation type="journal article" date="2007" name="PLoS Biol.">
        <title>Survey sequencing and comparative analysis of the elephant shark (Callorhinchus milii) genome.</title>
        <authorList>
            <person name="Venkatesh B."/>
            <person name="Kirkness E.F."/>
            <person name="Loh Y.H."/>
            <person name="Halpern A.L."/>
            <person name="Lee A.P."/>
            <person name="Johnson J."/>
            <person name="Dandona N."/>
            <person name="Viswanathan L.D."/>
            <person name="Tay A."/>
            <person name="Venter J.C."/>
            <person name="Strausberg R.L."/>
            <person name="Brenner S."/>
        </authorList>
    </citation>
    <scope>NUCLEOTIDE SEQUENCE [LARGE SCALE GENOMIC DNA]</scope>
</reference>
<dbReference type="GeneTree" id="ENSGT00530000063718"/>
<feature type="domain" description="GRAM" evidence="2">
    <location>
        <begin position="80"/>
        <end position="167"/>
    </location>
</feature>
<evidence type="ECO:0000313" key="3">
    <source>
        <dbReference type="Ensembl" id="ENSCMIP00000049175.1"/>
    </source>
</evidence>
<organism evidence="3 4">
    <name type="scientific">Callorhinchus milii</name>
    <name type="common">Ghost shark</name>
    <dbReference type="NCBI Taxonomy" id="7868"/>
    <lineage>
        <taxon>Eukaryota</taxon>
        <taxon>Metazoa</taxon>
        <taxon>Chordata</taxon>
        <taxon>Craniata</taxon>
        <taxon>Vertebrata</taxon>
        <taxon>Chondrichthyes</taxon>
        <taxon>Holocephali</taxon>
        <taxon>Chimaeriformes</taxon>
        <taxon>Callorhinchidae</taxon>
        <taxon>Callorhinchus</taxon>
    </lineage>
</organism>
<evidence type="ECO:0000256" key="1">
    <source>
        <dbReference type="SAM" id="MobiDB-lite"/>
    </source>
</evidence>
<dbReference type="Ensembl" id="ENSCMIT00000049854.1">
    <property type="protein sequence ID" value="ENSCMIP00000049175.1"/>
    <property type="gene ID" value="ENSCMIG00000020047.1"/>
</dbReference>
<dbReference type="GO" id="GO:0031490">
    <property type="term" value="F:chromatin DNA binding"/>
    <property type="evidence" value="ECO:0007669"/>
    <property type="project" value="TreeGrafter"/>
</dbReference>
<dbReference type="CDD" id="cd13214">
    <property type="entry name" value="PH-GRAM_WBP2"/>
    <property type="match status" value="1"/>
</dbReference>
<keyword evidence="4" id="KW-1185">Reference proteome</keyword>
<reference evidence="3" key="4">
    <citation type="submission" date="2025-08" db="UniProtKB">
        <authorList>
            <consortium name="Ensembl"/>
        </authorList>
    </citation>
    <scope>IDENTIFICATION</scope>
</reference>
<dbReference type="InterPro" id="IPR044852">
    <property type="entry name" value="WBP2-like"/>
</dbReference>
<dbReference type="SUPFAM" id="SSF50729">
    <property type="entry name" value="PH domain-like"/>
    <property type="match status" value="1"/>
</dbReference>
<evidence type="ECO:0000259" key="2">
    <source>
        <dbReference type="Pfam" id="PF02893"/>
    </source>
</evidence>
<name>A0A4W3KKV5_CALMI</name>
<dbReference type="STRING" id="7868.ENSCMIP00000049175"/>
<dbReference type="AlphaFoldDB" id="A0A4W3KKV5"/>
<dbReference type="InParanoid" id="A0A4W3KKV5"/>
<sequence length="306" mass="33044">MINLIWGLVGLDARRNPHSSQQPKPCQSNDRLTISAGAANVVGPMSMKSAFPCIHSVLMSYDHVELSFGDMDNMPDIFKGSKKGSVYLMLYQVVFVTKDMREALKSFTMPFYRMKGCEVKQPMLGANYIKGTINAESGGGWEGSATFKLTFTSGGAIEFGQRMLQIASQASRGENPGDTYSFMAGAAYSYTPSTDSGIYPIPLSTNYPPPPIGFYPGPPPMDDAIRYLPPPPPYPGPMAFPSACTQMPSTPAEMKAAEAAASGYNPSCAPAPREQPPPYSPSDQNQRPHSEDPSSTLPPSHPNQNQ</sequence>
<feature type="compositionally biased region" description="Polar residues" evidence="1">
    <location>
        <begin position="293"/>
        <end position="306"/>
    </location>
</feature>
<dbReference type="PANTHER" id="PTHR31606">
    <property type="entry name" value="WW DOMAIN BINDING PROTEIN 2, ISOFORM E"/>
    <property type="match status" value="1"/>
</dbReference>
<dbReference type="GO" id="GO:0005634">
    <property type="term" value="C:nucleus"/>
    <property type="evidence" value="ECO:0007669"/>
    <property type="project" value="TreeGrafter"/>
</dbReference>
<accession>A0A4W3KKV5</accession>
<protein>
    <recommendedName>
        <fullName evidence="2">GRAM domain-containing protein</fullName>
    </recommendedName>
</protein>
<reference evidence="3" key="5">
    <citation type="submission" date="2025-09" db="UniProtKB">
        <authorList>
            <consortium name="Ensembl"/>
        </authorList>
    </citation>
    <scope>IDENTIFICATION</scope>
</reference>
<feature type="region of interest" description="Disordered" evidence="1">
    <location>
        <begin position="245"/>
        <end position="306"/>
    </location>
</feature>
<dbReference type="InterPro" id="IPR004182">
    <property type="entry name" value="GRAM"/>
</dbReference>
<feature type="compositionally biased region" description="Low complexity" evidence="1">
    <location>
        <begin position="252"/>
        <end position="261"/>
    </location>
</feature>
<reference evidence="4" key="1">
    <citation type="journal article" date="2006" name="Science">
        <title>Ancient noncoding elements conserved in the human genome.</title>
        <authorList>
            <person name="Venkatesh B."/>
            <person name="Kirkness E.F."/>
            <person name="Loh Y.H."/>
            <person name="Halpern A.L."/>
            <person name="Lee A.P."/>
            <person name="Johnson J."/>
            <person name="Dandona N."/>
            <person name="Viswanathan L.D."/>
            <person name="Tay A."/>
            <person name="Venter J.C."/>
            <person name="Strausberg R.L."/>
            <person name="Brenner S."/>
        </authorList>
    </citation>
    <scope>NUCLEOTIDE SEQUENCE [LARGE SCALE GENOMIC DNA]</scope>
</reference>
<dbReference type="Pfam" id="PF02893">
    <property type="entry name" value="GRAM"/>
    <property type="match status" value="1"/>
</dbReference>